<feature type="domain" description="OmpA-like" evidence="3">
    <location>
        <begin position="20"/>
        <end position="132"/>
    </location>
</feature>
<evidence type="ECO:0000313" key="4">
    <source>
        <dbReference type="EMBL" id="GAJ27998.1"/>
    </source>
</evidence>
<dbReference type="PROSITE" id="PS51123">
    <property type="entry name" value="OMPA_2"/>
    <property type="match status" value="1"/>
</dbReference>
<feature type="chain" id="PRO_5030001269" description="OmpA-like domain-containing protein" evidence="2">
    <location>
        <begin position="20"/>
        <end position="133"/>
    </location>
</feature>
<sequence length="133" mass="13427">MCRSSLLGLSLMAVAFLGACTSGSGRDRYPVFFEAGSTTISPVGAQIVAQAAAEARASNAKVVEVVGHAAAHGTNLSAEELLAVDRAKAVAAELTKDGVGGAQITQIAHPPHNSQAGTVASRYVSIEIDPATP</sequence>
<dbReference type="GO" id="GO:0016020">
    <property type="term" value="C:membrane"/>
    <property type="evidence" value="ECO:0007669"/>
    <property type="project" value="UniProtKB-UniRule"/>
</dbReference>
<keyword evidence="5" id="KW-1185">Reference proteome</keyword>
<organism evidence="4 5">
    <name type="scientific">Acidomonas methanolica NBRC 104435</name>
    <dbReference type="NCBI Taxonomy" id="1231351"/>
    <lineage>
        <taxon>Bacteria</taxon>
        <taxon>Pseudomonadati</taxon>
        <taxon>Pseudomonadota</taxon>
        <taxon>Alphaproteobacteria</taxon>
        <taxon>Acetobacterales</taxon>
        <taxon>Acetobacteraceae</taxon>
        <taxon>Acidomonas</taxon>
    </lineage>
</organism>
<dbReference type="SUPFAM" id="SSF103088">
    <property type="entry name" value="OmpA-like"/>
    <property type="match status" value="1"/>
</dbReference>
<evidence type="ECO:0000259" key="3">
    <source>
        <dbReference type="PROSITE" id="PS51123"/>
    </source>
</evidence>
<protein>
    <recommendedName>
        <fullName evidence="3">OmpA-like domain-containing protein</fullName>
    </recommendedName>
</protein>
<accession>A0A023D1G5</accession>
<dbReference type="Pfam" id="PF00691">
    <property type="entry name" value="OmpA"/>
    <property type="match status" value="1"/>
</dbReference>
<evidence type="ECO:0000256" key="1">
    <source>
        <dbReference type="PROSITE-ProRule" id="PRU00473"/>
    </source>
</evidence>
<reference evidence="5" key="1">
    <citation type="journal article" date="2014" name="FEMS Microbiol. Lett.">
        <title>Draft Genomic DNA Sequence of the Facultatively Methylotrophic Bacterium Acidomonas methanolica type strain MB58.</title>
        <authorList>
            <person name="Higashiura N."/>
            <person name="Hadano H."/>
            <person name="Hirakawa H."/>
            <person name="Matsutani M."/>
            <person name="Takabe S."/>
            <person name="Matsushita K."/>
            <person name="Azuma Y."/>
        </authorList>
    </citation>
    <scope>NUCLEOTIDE SEQUENCE [LARGE SCALE GENOMIC DNA]</scope>
    <source>
        <strain evidence="5">MB58</strain>
    </source>
</reference>
<dbReference type="Gene3D" id="3.30.1330.60">
    <property type="entry name" value="OmpA-like domain"/>
    <property type="match status" value="1"/>
</dbReference>
<dbReference type="EMBL" id="BAND01000011">
    <property type="protein sequence ID" value="GAJ27998.1"/>
    <property type="molecule type" value="Genomic_DNA"/>
</dbReference>
<dbReference type="PROSITE" id="PS51257">
    <property type="entry name" value="PROKAR_LIPOPROTEIN"/>
    <property type="match status" value="1"/>
</dbReference>
<dbReference type="InterPro" id="IPR036737">
    <property type="entry name" value="OmpA-like_sf"/>
</dbReference>
<dbReference type="InterPro" id="IPR006665">
    <property type="entry name" value="OmpA-like"/>
</dbReference>
<keyword evidence="1" id="KW-0472">Membrane</keyword>
<evidence type="ECO:0000313" key="5">
    <source>
        <dbReference type="Proteomes" id="UP000019760"/>
    </source>
</evidence>
<dbReference type="RefSeq" id="WP_042056041.1">
    <property type="nucleotide sequence ID" value="NZ_BAND01000011.1"/>
</dbReference>
<proteinExistence type="predicted"/>
<reference evidence="4 5" key="2">
    <citation type="journal article" date="2014" name="FEMS Microbiol. Lett.">
        <title>Draft genomic DNA sequence of the facultatively methylotrophic bacterium Acidomonas methanolica type strain MB58.</title>
        <authorList>
            <person name="Higashiura N."/>
            <person name="Hadano H."/>
            <person name="Hirakawa H."/>
            <person name="Matsutani M."/>
            <person name="Takabe S."/>
            <person name="Matsushita K."/>
            <person name="Azuma Y."/>
        </authorList>
    </citation>
    <scope>NUCLEOTIDE SEQUENCE [LARGE SCALE GENOMIC DNA]</scope>
    <source>
        <strain evidence="4 5">MB58</strain>
    </source>
</reference>
<comment type="caution">
    <text evidence="4">The sequence shown here is derived from an EMBL/GenBank/DDBJ whole genome shotgun (WGS) entry which is preliminary data.</text>
</comment>
<dbReference type="Proteomes" id="UP000019760">
    <property type="component" value="Unassembled WGS sequence"/>
</dbReference>
<keyword evidence="2" id="KW-0732">Signal</keyword>
<gene>
    <name evidence="4" type="ORF">Amme_011_098</name>
</gene>
<dbReference type="AlphaFoldDB" id="A0A023D1G5"/>
<evidence type="ECO:0000256" key="2">
    <source>
        <dbReference type="SAM" id="SignalP"/>
    </source>
</evidence>
<name>A0A023D1G5_ACIMT</name>
<feature type="signal peptide" evidence="2">
    <location>
        <begin position="1"/>
        <end position="19"/>
    </location>
</feature>